<feature type="region of interest" description="Disordered" evidence="1">
    <location>
        <begin position="145"/>
        <end position="258"/>
    </location>
</feature>
<keyword evidence="3" id="KW-1185">Reference proteome</keyword>
<feature type="compositionally biased region" description="Polar residues" evidence="1">
    <location>
        <begin position="231"/>
        <end position="258"/>
    </location>
</feature>
<dbReference type="VEuPathDB" id="TriTrypDB:ADEAN_000874100"/>
<dbReference type="AlphaFoldDB" id="A0A7G2CMY8"/>
<protein>
    <submittedName>
        <fullName evidence="2">Uncharacterized protein</fullName>
    </submittedName>
</protein>
<proteinExistence type="predicted"/>
<evidence type="ECO:0000313" key="3">
    <source>
        <dbReference type="Proteomes" id="UP000515908"/>
    </source>
</evidence>
<dbReference type="Proteomes" id="UP000515908">
    <property type="component" value="Chromosome 20"/>
</dbReference>
<gene>
    <name evidence="2" type="ORF">ADEAN_000874100</name>
</gene>
<evidence type="ECO:0000256" key="1">
    <source>
        <dbReference type="SAM" id="MobiDB-lite"/>
    </source>
</evidence>
<feature type="compositionally biased region" description="Low complexity" evidence="1">
    <location>
        <begin position="149"/>
        <end position="160"/>
    </location>
</feature>
<feature type="compositionally biased region" description="Polar residues" evidence="1">
    <location>
        <begin position="14"/>
        <end position="24"/>
    </location>
</feature>
<sequence length="258" mass="28534">MWALPEAALRRSSVDSFSSLNPASSAVGEGGPAPPVRKNNNNLSGNDPSLTSKPVSRQGSERMMTLNRRQLLSQIATSRKPSRITGESVTPVANVRFRERQEDNQKNELGSPITDEEHLFLLKVYLYPELRQQLAQERNNQRKLHFAEGSNSRRGSQNNNYLTHSRRPEGTLGRSAKGTKKKEESAENYLSLKQGGYQPPDPMILSMRNSTKTRPATKKATPKLATTQKAMMNSSIGSTGSAQTPSQYNNNNKFSSTA</sequence>
<feature type="region of interest" description="Disordered" evidence="1">
    <location>
        <begin position="1"/>
        <end position="61"/>
    </location>
</feature>
<reference evidence="2 3" key="1">
    <citation type="submission" date="2020-08" db="EMBL/GenBank/DDBJ databases">
        <authorList>
            <person name="Newling K."/>
            <person name="Davey J."/>
            <person name="Forrester S."/>
        </authorList>
    </citation>
    <scope>NUCLEOTIDE SEQUENCE [LARGE SCALE GENOMIC DNA]</scope>
    <source>
        <strain evidence="3">Crithidia deanei Carvalho (ATCC PRA-265)</strain>
    </source>
</reference>
<accession>A0A7G2CMY8</accession>
<organism evidence="2 3">
    <name type="scientific">Angomonas deanei</name>
    <dbReference type="NCBI Taxonomy" id="59799"/>
    <lineage>
        <taxon>Eukaryota</taxon>
        <taxon>Discoba</taxon>
        <taxon>Euglenozoa</taxon>
        <taxon>Kinetoplastea</taxon>
        <taxon>Metakinetoplastina</taxon>
        <taxon>Trypanosomatida</taxon>
        <taxon>Trypanosomatidae</taxon>
        <taxon>Strigomonadinae</taxon>
        <taxon>Angomonas</taxon>
    </lineage>
</organism>
<feature type="compositionally biased region" description="Polar residues" evidence="1">
    <location>
        <begin position="38"/>
        <end position="58"/>
    </location>
</feature>
<evidence type="ECO:0000313" key="2">
    <source>
        <dbReference type="EMBL" id="CAD2221210.1"/>
    </source>
</evidence>
<name>A0A7G2CMY8_9TRYP</name>
<dbReference type="EMBL" id="LR877164">
    <property type="protein sequence ID" value="CAD2221210.1"/>
    <property type="molecule type" value="Genomic_DNA"/>
</dbReference>